<keyword evidence="3 6" id="KW-0963">Cytoplasm</keyword>
<proteinExistence type="inferred from homology"/>
<keyword evidence="5 6" id="KW-0648">Protein biosynthesis</keyword>
<accession>A0A346DZE1</accession>
<dbReference type="PANTHER" id="PTHR11741">
    <property type="entry name" value="ELONGATION FACTOR TS"/>
    <property type="match status" value="1"/>
</dbReference>
<evidence type="ECO:0000313" key="11">
    <source>
        <dbReference type="Proteomes" id="UP000256856"/>
    </source>
</evidence>
<keyword evidence="11" id="KW-1185">Reference proteome</keyword>
<dbReference type="PROSITE" id="PS01126">
    <property type="entry name" value="EF_TS_1"/>
    <property type="match status" value="1"/>
</dbReference>
<dbReference type="Pfam" id="PF00889">
    <property type="entry name" value="EF_TS"/>
    <property type="match status" value="1"/>
</dbReference>
<evidence type="ECO:0000256" key="5">
    <source>
        <dbReference type="ARBA" id="ARBA00022917"/>
    </source>
</evidence>
<dbReference type="NCBIfam" id="TIGR00116">
    <property type="entry name" value="tsf"/>
    <property type="match status" value="1"/>
</dbReference>
<dbReference type="GO" id="GO:0005737">
    <property type="term" value="C:cytoplasm"/>
    <property type="evidence" value="ECO:0007669"/>
    <property type="project" value="UniProtKB-SubCell"/>
</dbReference>
<dbReference type="HAMAP" id="MF_00050">
    <property type="entry name" value="EF_Ts"/>
    <property type="match status" value="1"/>
</dbReference>
<dbReference type="AlphaFoldDB" id="A0A346DZE1"/>
<feature type="domain" description="Translation elongation factor EFTs/EF1B dimerisation" evidence="9">
    <location>
        <begin position="79"/>
        <end position="274"/>
    </location>
</feature>
<dbReference type="InterPro" id="IPR009060">
    <property type="entry name" value="UBA-like_sf"/>
</dbReference>
<comment type="function">
    <text evidence="6 7">Associates with the EF-Tu.GDP complex and induces the exchange of GDP to GTP. It remains bound to the aminoacyl-tRNA.EF-Tu.GTP complex up to the GTP hydrolysis stage on the ribosome.</text>
</comment>
<feature type="region of interest" description="Involved in Mg(2+) ion dislocation from EF-Tu" evidence="6">
    <location>
        <begin position="88"/>
        <end position="91"/>
    </location>
</feature>
<sequence length="274" mass="31537">MNNYGIYKMIKIDSNLIKKLRSLTGAGFLNCKKALFATNNNIEESIDYLRKNDQYYAYNRSNNITKNGVIFTGISDNFAAIVEINSETDFVSRNIFFLDFAKKIISFTLKEKITELCKLIDLFDDERYTLISKFGENINIRKLSTLNGGTNITLGSYVHNMYLGALVSLDKVDKEFSKHIAMHIVSYRPEYIYIKDVPIKLLDRERSVYLALAGKLCKSNKILKKYVNGKIKKFIKNIVLTEQNFLLSPKKKVKNVLLEKGIKIIDFVCFRVGE</sequence>
<dbReference type="SUPFAM" id="SSF54713">
    <property type="entry name" value="Elongation factor Ts (EF-Ts), dimerisation domain"/>
    <property type="match status" value="1"/>
</dbReference>
<evidence type="ECO:0000313" key="10">
    <source>
        <dbReference type="EMBL" id="AXN02096.1"/>
    </source>
</evidence>
<dbReference type="InterPro" id="IPR018101">
    <property type="entry name" value="Transl_elong_Ts_CS"/>
</dbReference>
<comment type="similarity">
    <text evidence="1 6 7">Belongs to the EF-Ts family.</text>
</comment>
<dbReference type="FunFam" id="1.10.8.10:FF:000001">
    <property type="entry name" value="Elongation factor Ts"/>
    <property type="match status" value="1"/>
</dbReference>
<dbReference type="Gene3D" id="1.10.286.20">
    <property type="match status" value="1"/>
</dbReference>
<dbReference type="GO" id="GO:0003746">
    <property type="term" value="F:translation elongation factor activity"/>
    <property type="evidence" value="ECO:0007669"/>
    <property type="project" value="UniProtKB-UniRule"/>
</dbReference>
<evidence type="ECO:0000256" key="2">
    <source>
        <dbReference type="ARBA" id="ARBA00016956"/>
    </source>
</evidence>
<dbReference type="PANTHER" id="PTHR11741:SF0">
    <property type="entry name" value="ELONGATION FACTOR TS, MITOCHONDRIAL"/>
    <property type="match status" value="1"/>
</dbReference>
<evidence type="ECO:0000259" key="9">
    <source>
        <dbReference type="Pfam" id="PF00889"/>
    </source>
</evidence>
<dbReference type="PROSITE" id="PS01127">
    <property type="entry name" value="EF_TS_2"/>
    <property type="match status" value="1"/>
</dbReference>
<dbReference type="InterPro" id="IPR014039">
    <property type="entry name" value="Transl_elong_EFTs/EF1B_dimer"/>
</dbReference>
<comment type="subcellular location">
    <subcellularLocation>
        <location evidence="6 8">Cytoplasm</location>
    </subcellularLocation>
</comment>
<evidence type="ECO:0000256" key="1">
    <source>
        <dbReference type="ARBA" id="ARBA00005532"/>
    </source>
</evidence>
<dbReference type="CDD" id="cd14275">
    <property type="entry name" value="UBA_EF-Ts"/>
    <property type="match status" value="1"/>
</dbReference>
<evidence type="ECO:0000256" key="8">
    <source>
        <dbReference type="RuleBase" id="RU000643"/>
    </source>
</evidence>
<gene>
    <name evidence="6" type="primary">tsf</name>
    <name evidence="10" type="ORF">C9I82_122</name>
</gene>
<evidence type="ECO:0000256" key="7">
    <source>
        <dbReference type="RuleBase" id="RU000642"/>
    </source>
</evidence>
<evidence type="ECO:0000256" key="3">
    <source>
        <dbReference type="ARBA" id="ARBA00022490"/>
    </source>
</evidence>
<reference evidence="10 11" key="1">
    <citation type="submission" date="2018-03" db="EMBL/GenBank/DDBJ databases">
        <title>A parallel universe: an anciently diverged bacterial symbiosis in a Hawaiian planthopper (Hemiptera: Cixiidae) reveals rearranged nutritional responsibilities.</title>
        <authorList>
            <person name="Bennett G."/>
            <person name="Mao M."/>
        </authorList>
    </citation>
    <scope>NUCLEOTIDE SEQUENCE [LARGE SCALE GENOMIC DNA]</scope>
    <source>
        <strain evidence="10 11">OLIH</strain>
    </source>
</reference>
<dbReference type="KEGG" id="ppet:C9I82_122"/>
<dbReference type="InterPro" id="IPR036402">
    <property type="entry name" value="EF-Ts_dimer_sf"/>
</dbReference>
<dbReference type="SUPFAM" id="SSF46934">
    <property type="entry name" value="UBA-like"/>
    <property type="match status" value="1"/>
</dbReference>
<dbReference type="Gene3D" id="1.10.8.10">
    <property type="entry name" value="DNA helicase RuvA subunit, C-terminal domain"/>
    <property type="match status" value="1"/>
</dbReference>
<dbReference type="InterPro" id="IPR001816">
    <property type="entry name" value="Transl_elong_EFTs/EF1B"/>
</dbReference>
<evidence type="ECO:0000256" key="4">
    <source>
        <dbReference type="ARBA" id="ARBA00022768"/>
    </source>
</evidence>
<dbReference type="Proteomes" id="UP000256856">
    <property type="component" value="Chromosome"/>
</dbReference>
<keyword evidence="4 6" id="KW-0251">Elongation factor</keyword>
<dbReference type="EMBL" id="CP028374">
    <property type="protein sequence ID" value="AXN02096.1"/>
    <property type="molecule type" value="Genomic_DNA"/>
</dbReference>
<organism evidence="10 11">
    <name type="scientific">Candidatus Purcelliella pentastirinorum</name>
    <dbReference type="NCBI Taxonomy" id="472834"/>
    <lineage>
        <taxon>Bacteria</taxon>
        <taxon>Pseudomonadati</taxon>
        <taxon>Pseudomonadota</taxon>
        <taxon>Gammaproteobacteria</taxon>
        <taxon>Enterobacterales</taxon>
        <taxon>Enterobacteriaceae</taxon>
        <taxon>Candidatus Purcelliella</taxon>
    </lineage>
</organism>
<protein>
    <recommendedName>
        <fullName evidence="2 6">Elongation factor Ts</fullName>
        <shortName evidence="6">EF-Ts</shortName>
    </recommendedName>
</protein>
<name>A0A346DZE1_9ENTR</name>
<evidence type="ECO:0000256" key="6">
    <source>
        <dbReference type="HAMAP-Rule" id="MF_00050"/>
    </source>
</evidence>
<dbReference type="Gene3D" id="3.30.479.20">
    <property type="entry name" value="Elongation factor Ts, dimerisation domain"/>
    <property type="match status" value="2"/>
</dbReference>